<keyword evidence="2" id="KW-1185">Reference proteome</keyword>
<dbReference type="EMBL" id="CH982438">
    <property type="protein sequence ID" value="EDX15258.1"/>
    <property type="molecule type" value="Genomic_DNA"/>
</dbReference>
<dbReference type="AlphaFoldDB" id="B4NSS6"/>
<sequence>MFLEEEIRNGILNLKKKSLPPLLKDLDRQAQVQNGQTDHESCFPLSIVVCAYGPAEIKLVMDSPEDESSVSFELEF</sequence>
<reference evidence="1 2" key="1">
    <citation type="journal article" date="2007" name="Nature">
        <title>Evolution of genes and genomes on the Drosophila phylogeny.</title>
        <authorList>
            <consortium name="Drosophila 12 Genomes Consortium"/>
            <person name="Clark A.G."/>
            <person name="Eisen M.B."/>
            <person name="Smith D.R."/>
            <person name="Bergman C.M."/>
            <person name="Oliver B."/>
            <person name="Markow T.A."/>
            <person name="Kaufman T.C."/>
            <person name="Kellis M."/>
            <person name="Gelbart W."/>
            <person name="Iyer V.N."/>
            <person name="Pollard D.A."/>
            <person name="Sackton T.B."/>
            <person name="Larracuente A.M."/>
            <person name="Singh N.D."/>
            <person name="Abad J.P."/>
            <person name="Abt D.N."/>
            <person name="Adryan B."/>
            <person name="Aguade M."/>
            <person name="Akashi H."/>
            <person name="Anderson W.W."/>
            <person name="Aquadro C.F."/>
            <person name="Ardell D.H."/>
            <person name="Arguello R."/>
            <person name="Artieri C.G."/>
            <person name="Barbash D.A."/>
            <person name="Barker D."/>
            <person name="Barsanti P."/>
            <person name="Batterham P."/>
            <person name="Batzoglou S."/>
            <person name="Begun D."/>
            <person name="Bhutkar A."/>
            <person name="Blanco E."/>
            <person name="Bosak S.A."/>
            <person name="Bradley R.K."/>
            <person name="Brand A.D."/>
            <person name="Brent M.R."/>
            <person name="Brooks A.N."/>
            <person name="Brown R.H."/>
            <person name="Butlin R.K."/>
            <person name="Caggese C."/>
            <person name="Calvi B.R."/>
            <person name="Bernardo de Carvalho A."/>
            <person name="Caspi A."/>
            <person name="Castrezana S."/>
            <person name="Celniker S.E."/>
            <person name="Chang J.L."/>
            <person name="Chapple C."/>
            <person name="Chatterji S."/>
            <person name="Chinwalla A."/>
            <person name="Civetta A."/>
            <person name="Clifton S.W."/>
            <person name="Comeron J.M."/>
            <person name="Costello J.C."/>
            <person name="Coyne J.A."/>
            <person name="Daub J."/>
            <person name="David R.G."/>
            <person name="Delcher A.L."/>
            <person name="Delehaunty K."/>
            <person name="Do C.B."/>
            <person name="Ebling H."/>
            <person name="Edwards K."/>
            <person name="Eickbush T."/>
            <person name="Evans J.D."/>
            <person name="Filipski A."/>
            <person name="Findeiss S."/>
            <person name="Freyhult E."/>
            <person name="Fulton L."/>
            <person name="Fulton R."/>
            <person name="Garcia A.C."/>
            <person name="Gardiner A."/>
            <person name="Garfield D.A."/>
            <person name="Garvin B.E."/>
            <person name="Gibson G."/>
            <person name="Gilbert D."/>
            <person name="Gnerre S."/>
            <person name="Godfrey J."/>
            <person name="Good R."/>
            <person name="Gotea V."/>
            <person name="Gravely B."/>
            <person name="Greenberg A.J."/>
            <person name="Griffiths-Jones S."/>
            <person name="Gross S."/>
            <person name="Guigo R."/>
            <person name="Gustafson E.A."/>
            <person name="Haerty W."/>
            <person name="Hahn M.W."/>
            <person name="Halligan D.L."/>
            <person name="Halpern A.L."/>
            <person name="Halter G.M."/>
            <person name="Han M.V."/>
            <person name="Heger A."/>
            <person name="Hillier L."/>
            <person name="Hinrichs A.S."/>
            <person name="Holmes I."/>
            <person name="Hoskins R.A."/>
            <person name="Hubisz M.J."/>
            <person name="Hultmark D."/>
            <person name="Huntley M.A."/>
            <person name="Jaffe D.B."/>
            <person name="Jagadeeshan S."/>
            <person name="Jeck W.R."/>
            <person name="Johnson J."/>
            <person name="Jones C.D."/>
            <person name="Jordan W.C."/>
            <person name="Karpen G.H."/>
            <person name="Kataoka E."/>
            <person name="Keightley P.D."/>
            <person name="Kheradpour P."/>
            <person name="Kirkness E.F."/>
            <person name="Koerich L.B."/>
            <person name="Kristiansen K."/>
            <person name="Kudrna D."/>
            <person name="Kulathinal R.J."/>
            <person name="Kumar S."/>
            <person name="Kwok R."/>
            <person name="Lander E."/>
            <person name="Langley C.H."/>
            <person name="Lapoint R."/>
            <person name="Lazzaro B.P."/>
            <person name="Lee S.J."/>
            <person name="Levesque L."/>
            <person name="Li R."/>
            <person name="Lin C.F."/>
            <person name="Lin M.F."/>
            <person name="Lindblad-Toh K."/>
            <person name="Llopart A."/>
            <person name="Long M."/>
            <person name="Low L."/>
            <person name="Lozovsky E."/>
            <person name="Lu J."/>
            <person name="Luo M."/>
            <person name="Machado C.A."/>
            <person name="Makalowski W."/>
            <person name="Marzo M."/>
            <person name="Matsuda M."/>
            <person name="Matzkin L."/>
            <person name="McAllister B."/>
            <person name="McBride C.S."/>
            <person name="McKernan B."/>
            <person name="McKernan K."/>
            <person name="Mendez-Lago M."/>
            <person name="Minx P."/>
            <person name="Mollenhauer M.U."/>
            <person name="Montooth K."/>
            <person name="Mount S.M."/>
            <person name="Mu X."/>
            <person name="Myers E."/>
            <person name="Negre B."/>
            <person name="Newfeld S."/>
            <person name="Nielsen R."/>
            <person name="Noor M.A."/>
            <person name="O'Grady P."/>
            <person name="Pachter L."/>
            <person name="Papaceit M."/>
            <person name="Parisi M.J."/>
            <person name="Parisi M."/>
            <person name="Parts L."/>
            <person name="Pedersen J.S."/>
            <person name="Pesole G."/>
            <person name="Phillippy A.M."/>
            <person name="Ponting C.P."/>
            <person name="Pop M."/>
            <person name="Porcelli D."/>
            <person name="Powell J.R."/>
            <person name="Prohaska S."/>
            <person name="Pruitt K."/>
            <person name="Puig M."/>
            <person name="Quesneville H."/>
            <person name="Ram K.R."/>
            <person name="Rand D."/>
            <person name="Rasmussen M.D."/>
            <person name="Reed L.K."/>
            <person name="Reenan R."/>
            <person name="Reily A."/>
            <person name="Remington K.A."/>
            <person name="Rieger T.T."/>
            <person name="Ritchie M.G."/>
            <person name="Robin C."/>
            <person name="Rogers Y.H."/>
            <person name="Rohde C."/>
            <person name="Rozas J."/>
            <person name="Rubenfield M.J."/>
            <person name="Ruiz A."/>
            <person name="Russo S."/>
            <person name="Salzberg S.L."/>
            <person name="Sanchez-Gracia A."/>
            <person name="Saranga D.J."/>
            <person name="Sato H."/>
            <person name="Schaeffer S.W."/>
            <person name="Schatz M.C."/>
            <person name="Schlenke T."/>
            <person name="Schwartz R."/>
            <person name="Segarra C."/>
            <person name="Singh R.S."/>
            <person name="Sirot L."/>
            <person name="Sirota M."/>
            <person name="Sisneros N.B."/>
            <person name="Smith C.D."/>
            <person name="Smith T.F."/>
            <person name="Spieth J."/>
            <person name="Stage D.E."/>
            <person name="Stark A."/>
            <person name="Stephan W."/>
            <person name="Strausberg R.L."/>
            <person name="Strempel S."/>
            <person name="Sturgill D."/>
            <person name="Sutton G."/>
            <person name="Sutton G.G."/>
            <person name="Tao W."/>
            <person name="Teichmann S."/>
            <person name="Tobari Y.N."/>
            <person name="Tomimura Y."/>
            <person name="Tsolas J.M."/>
            <person name="Valente V.L."/>
            <person name="Venter E."/>
            <person name="Venter J.C."/>
            <person name="Vicario S."/>
            <person name="Vieira F.G."/>
            <person name="Vilella A.J."/>
            <person name="Villasante A."/>
            <person name="Walenz B."/>
            <person name="Wang J."/>
            <person name="Wasserman M."/>
            <person name="Watts T."/>
            <person name="Wilson D."/>
            <person name="Wilson R.K."/>
            <person name="Wing R.A."/>
            <person name="Wolfner M.F."/>
            <person name="Wong A."/>
            <person name="Wong G.K."/>
            <person name="Wu C.I."/>
            <person name="Wu G."/>
            <person name="Yamamoto D."/>
            <person name="Yang H.P."/>
            <person name="Yang S.P."/>
            <person name="Yorke J.A."/>
            <person name="Yoshida K."/>
            <person name="Zdobnov E."/>
            <person name="Zhang P."/>
            <person name="Zhang Y."/>
            <person name="Zimin A.V."/>
            <person name="Baldwin J."/>
            <person name="Abdouelleil A."/>
            <person name="Abdulkadir J."/>
            <person name="Abebe A."/>
            <person name="Abera B."/>
            <person name="Abreu J."/>
            <person name="Acer S.C."/>
            <person name="Aftuck L."/>
            <person name="Alexander A."/>
            <person name="An P."/>
            <person name="Anderson E."/>
            <person name="Anderson S."/>
            <person name="Arachi H."/>
            <person name="Azer M."/>
            <person name="Bachantsang P."/>
            <person name="Barry A."/>
            <person name="Bayul T."/>
            <person name="Berlin A."/>
            <person name="Bessette D."/>
            <person name="Bloom T."/>
            <person name="Blye J."/>
            <person name="Boguslavskiy L."/>
            <person name="Bonnet C."/>
            <person name="Boukhgalter B."/>
            <person name="Bourzgui I."/>
            <person name="Brown A."/>
            <person name="Cahill P."/>
            <person name="Channer S."/>
            <person name="Cheshatsang Y."/>
            <person name="Chuda L."/>
            <person name="Citroen M."/>
            <person name="Collymore A."/>
            <person name="Cooke P."/>
            <person name="Costello M."/>
            <person name="D'Aco K."/>
            <person name="Daza R."/>
            <person name="De Haan G."/>
            <person name="DeGray S."/>
            <person name="DeMaso C."/>
            <person name="Dhargay N."/>
            <person name="Dooley K."/>
            <person name="Dooley E."/>
            <person name="Doricent M."/>
            <person name="Dorje P."/>
            <person name="Dorjee K."/>
            <person name="Dupes A."/>
            <person name="Elong R."/>
            <person name="Falk J."/>
            <person name="Farina A."/>
            <person name="Faro S."/>
            <person name="Ferguson D."/>
            <person name="Fisher S."/>
            <person name="Foley C.D."/>
            <person name="Franke A."/>
            <person name="Friedrich D."/>
            <person name="Gadbois L."/>
            <person name="Gearin G."/>
            <person name="Gearin C.R."/>
            <person name="Giannoukos G."/>
            <person name="Goode T."/>
            <person name="Graham J."/>
            <person name="Grandbois E."/>
            <person name="Grewal S."/>
            <person name="Gyaltsen K."/>
            <person name="Hafez N."/>
            <person name="Hagos B."/>
            <person name="Hall J."/>
            <person name="Henson C."/>
            <person name="Hollinger A."/>
            <person name="Honan T."/>
            <person name="Huard M.D."/>
            <person name="Hughes L."/>
            <person name="Hurhula B."/>
            <person name="Husby M.E."/>
            <person name="Kamat A."/>
            <person name="Kanga B."/>
            <person name="Kashin S."/>
            <person name="Khazanovich D."/>
            <person name="Kisner P."/>
            <person name="Lance K."/>
            <person name="Lara M."/>
            <person name="Lee W."/>
            <person name="Lennon N."/>
            <person name="Letendre F."/>
            <person name="LeVine R."/>
            <person name="Lipovsky A."/>
            <person name="Liu X."/>
            <person name="Liu J."/>
            <person name="Liu S."/>
            <person name="Lokyitsang T."/>
            <person name="Lokyitsang Y."/>
            <person name="Lubonja R."/>
            <person name="Lui A."/>
            <person name="MacDonald P."/>
            <person name="Magnisalis V."/>
            <person name="Maru K."/>
            <person name="Matthews C."/>
            <person name="McCusker W."/>
            <person name="McDonough S."/>
            <person name="Mehta T."/>
            <person name="Meldrim J."/>
            <person name="Meneus L."/>
            <person name="Mihai O."/>
            <person name="Mihalev A."/>
            <person name="Mihova T."/>
            <person name="Mittelman R."/>
            <person name="Mlenga V."/>
            <person name="Montmayeur A."/>
            <person name="Mulrain L."/>
            <person name="Navidi A."/>
            <person name="Naylor J."/>
            <person name="Negash T."/>
            <person name="Nguyen T."/>
            <person name="Nguyen N."/>
            <person name="Nicol R."/>
            <person name="Norbu C."/>
            <person name="Norbu N."/>
            <person name="Novod N."/>
            <person name="O'Neill B."/>
            <person name="Osman S."/>
            <person name="Markiewicz E."/>
            <person name="Oyono O.L."/>
            <person name="Patti C."/>
            <person name="Phunkhang P."/>
            <person name="Pierre F."/>
            <person name="Priest M."/>
            <person name="Raghuraman S."/>
            <person name="Rege F."/>
            <person name="Reyes R."/>
            <person name="Rise C."/>
            <person name="Rogov P."/>
            <person name="Ross K."/>
            <person name="Ryan E."/>
            <person name="Settipalli S."/>
            <person name="Shea T."/>
            <person name="Sherpa N."/>
            <person name="Shi L."/>
            <person name="Shih D."/>
            <person name="Sparrow T."/>
            <person name="Spaulding J."/>
            <person name="Stalker J."/>
            <person name="Stange-Thomann N."/>
            <person name="Stavropoulos S."/>
            <person name="Stone C."/>
            <person name="Strader C."/>
            <person name="Tesfaye S."/>
            <person name="Thomson T."/>
            <person name="Thoulutsang Y."/>
            <person name="Thoulutsang D."/>
            <person name="Topham K."/>
            <person name="Topping I."/>
            <person name="Tsamla T."/>
            <person name="Vassiliev H."/>
            <person name="Vo A."/>
            <person name="Wangchuk T."/>
            <person name="Wangdi T."/>
            <person name="Weiand M."/>
            <person name="Wilkinson J."/>
            <person name="Wilson A."/>
            <person name="Yadav S."/>
            <person name="Young G."/>
            <person name="Yu Q."/>
            <person name="Zembek L."/>
            <person name="Zhong D."/>
            <person name="Zimmer A."/>
            <person name="Zwirko Z."/>
            <person name="Jaffe D.B."/>
            <person name="Alvarez P."/>
            <person name="Brockman W."/>
            <person name="Butler J."/>
            <person name="Chin C."/>
            <person name="Gnerre S."/>
            <person name="Grabherr M."/>
            <person name="Kleber M."/>
            <person name="Mauceli E."/>
            <person name="MacCallum I."/>
        </authorList>
    </citation>
    <scope>NUCLEOTIDE SEQUENCE [LARGE SCALE GENOMIC DNA]</scope>
    <source>
        <strain evidence="2">white501</strain>
    </source>
</reference>
<organism evidence="1 2">
    <name type="scientific">Drosophila simulans</name>
    <name type="common">Fruit fly</name>
    <dbReference type="NCBI Taxonomy" id="7240"/>
    <lineage>
        <taxon>Eukaryota</taxon>
        <taxon>Metazoa</taxon>
        <taxon>Ecdysozoa</taxon>
        <taxon>Arthropoda</taxon>
        <taxon>Hexapoda</taxon>
        <taxon>Insecta</taxon>
        <taxon>Pterygota</taxon>
        <taxon>Neoptera</taxon>
        <taxon>Endopterygota</taxon>
        <taxon>Diptera</taxon>
        <taxon>Brachycera</taxon>
        <taxon>Muscomorpha</taxon>
        <taxon>Ephydroidea</taxon>
        <taxon>Drosophilidae</taxon>
        <taxon>Drosophila</taxon>
        <taxon>Sophophora</taxon>
    </lineage>
</organism>
<proteinExistence type="predicted"/>
<dbReference type="Proteomes" id="UP000000304">
    <property type="component" value="Unassembled WGS sequence"/>
</dbReference>
<protein>
    <submittedName>
        <fullName evidence="1">GD17696</fullName>
    </submittedName>
</protein>
<evidence type="ECO:0000313" key="1">
    <source>
        <dbReference type="EMBL" id="EDX15258.1"/>
    </source>
</evidence>
<accession>B4NSS6</accession>
<gene>
    <name evidence="1" type="primary">Dsim\GD17696</name>
    <name evidence="1" type="ORF">Dsim_GD17696</name>
</gene>
<evidence type="ECO:0000313" key="2">
    <source>
        <dbReference type="Proteomes" id="UP000000304"/>
    </source>
</evidence>
<dbReference type="HOGENOM" id="CLU_2657143_0_0_1"/>
<name>B4NSS6_DROSI</name>